<feature type="domain" description="CNH" evidence="16">
    <location>
        <begin position="913"/>
        <end position="1206"/>
    </location>
</feature>
<dbReference type="Pfam" id="PF04479">
    <property type="entry name" value="RTA1"/>
    <property type="match status" value="1"/>
</dbReference>
<dbReference type="InterPro" id="IPR052233">
    <property type="entry name" value="Rho-type_GEFs"/>
</dbReference>
<feature type="compositionally biased region" description="Pro residues" evidence="11">
    <location>
        <begin position="137"/>
        <end position="160"/>
    </location>
</feature>
<evidence type="ECO:0000313" key="18">
    <source>
        <dbReference type="Proteomes" id="UP000760494"/>
    </source>
</evidence>
<dbReference type="InterPro" id="IPR000591">
    <property type="entry name" value="DEP_dom"/>
</dbReference>
<dbReference type="FunFam" id="3.40.50.1820:FF:000095">
    <property type="entry name" value="Triglyceride lipase-cholesterol esterase"/>
    <property type="match status" value="1"/>
</dbReference>
<feature type="compositionally biased region" description="Polar residues" evidence="11">
    <location>
        <begin position="2950"/>
        <end position="2973"/>
    </location>
</feature>
<feature type="transmembrane region" description="Helical" evidence="12">
    <location>
        <begin position="1998"/>
        <end position="2020"/>
    </location>
</feature>
<feature type="region of interest" description="Disordered" evidence="11">
    <location>
        <begin position="2349"/>
        <end position="2514"/>
    </location>
</feature>
<dbReference type="InterPro" id="IPR036390">
    <property type="entry name" value="WH_DNA-bd_sf"/>
</dbReference>
<dbReference type="Proteomes" id="UP000760494">
    <property type="component" value="Unassembled WGS sequence"/>
</dbReference>
<dbReference type="InterPro" id="IPR001849">
    <property type="entry name" value="PH_domain"/>
</dbReference>
<evidence type="ECO:0000256" key="7">
    <source>
        <dbReference type="ARBA" id="ARBA00022963"/>
    </source>
</evidence>
<feature type="transmembrane region" description="Helical" evidence="12">
    <location>
        <begin position="2041"/>
        <end position="2065"/>
    </location>
</feature>
<keyword evidence="10 12" id="KW-0472">Membrane</keyword>
<feature type="region of interest" description="Disordered" evidence="11">
    <location>
        <begin position="2886"/>
        <end position="2989"/>
    </location>
</feature>
<evidence type="ECO:0000259" key="15">
    <source>
        <dbReference type="PROSITE" id="PS50186"/>
    </source>
</evidence>
<gene>
    <name evidence="17" type="ORF">C2S_4032</name>
</gene>
<feature type="region of interest" description="Disordered" evidence="11">
    <location>
        <begin position="2700"/>
        <end position="2719"/>
    </location>
</feature>
<feature type="compositionally biased region" description="Polar residues" evidence="11">
    <location>
        <begin position="4002"/>
        <end position="4023"/>
    </location>
</feature>
<dbReference type="SUPFAM" id="SSF53474">
    <property type="entry name" value="alpha/beta-Hydrolases"/>
    <property type="match status" value="1"/>
</dbReference>
<evidence type="ECO:0000256" key="9">
    <source>
        <dbReference type="ARBA" id="ARBA00023098"/>
    </source>
</evidence>
<feature type="compositionally biased region" description="Polar residues" evidence="11">
    <location>
        <begin position="3568"/>
        <end position="3582"/>
    </location>
</feature>
<evidence type="ECO:0000256" key="1">
    <source>
        <dbReference type="ARBA" id="ARBA00004141"/>
    </source>
</evidence>
<dbReference type="PANTHER" id="PTHR46572:SF2">
    <property type="entry name" value="RHO1 GDP-GTP EXCHANGE PROTEIN 1-RELATED"/>
    <property type="match status" value="1"/>
</dbReference>
<dbReference type="InterPro" id="IPR001180">
    <property type="entry name" value="CNH_dom"/>
</dbReference>
<evidence type="ECO:0000256" key="8">
    <source>
        <dbReference type="ARBA" id="ARBA00022989"/>
    </source>
</evidence>
<comment type="caution">
    <text evidence="17">The sequence shown here is derived from an EMBL/GenBank/DDBJ whole genome shotgun (WGS) entry which is preliminary data.</text>
</comment>
<feature type="compositionally biased region" description="Polar residues" evidence="11">
    <location>
        <begin position="2531"/>
        <end position="2597"/>
    </location>
</feature>
<feature type="domain" description="DH" evidence="14">
    <location>
        <begin position="538"/>
        <end position="729"/>
    </location>
</feature>
<dbReference type="Gene3D" id="1.20.900.10">
    <property type="entry name" value="Dbl homology (DH) domain"/>
    <property type="match status" value="2"/>
</dbReference>
<dbReference type="GO" id="GO:0016787">
    <property type="term" value="F:hydrolase activity"/>
    <property type="evidence" value="ECO:0007669"/>
    <property type="project" value="UniProtKB-KW"/>
</dbReference>
<dbReference type="PROSITE" id="PS50219">
    <property type="entry name" value="CNH"/>
    <property type="match status" value="2"/>
</dbReference>
<keyword evidence="6" id="KW-0378">Hydrolase</keyword>
<feature type="region of interest" description="Disordered" evidence="11">
    <location>
        <begin position="3999"/>
        <end position="4028"/>
    </location>
</feature>
<evidence type="ECO:0000256" key="2">
    <source>
        <dbReference type="ARBA" id="ARBA00004167"/>
    </source>
</evidence>
<feature type="compositionally biased region" description="Low complexity" evidence="11">
    <location>
        <begin position="2374"/>
        <end position="2384"/>
    </location>
</feature>
<keyword evidence="8 12" id="KW-1133">Transmembrane helix</keyword>
<accession>A0A9Q9U7Z9</accession>
<dbReference type="InterPro" id="IPR000219">
    <property type="entry name" value="DH_dom"/>
</dbReference>
<dbReference type="PROSITE" id="PS50010">
    <property type="entry name" value="DH_2"/>
    <property type="match status" value="2"/>
</dbReference>
<evidence type="ECO:0000259" key="13">
    <source>
        <dbReference type="PROSITE" id="PS50003"/>
    </source>
</evidence>
<evidence type="ECO:0000256" key="4">
    <source>
        <dbReference type="ARBA" id="ARBA00022658"/>
    </source>
</evidence>
<evidence type="ECO:0000256" key="3">
    <source>
        <dbReference type="ARBA" id="ARBA00022553"/>
    </source>
</evidence>
<feature type="compositionally biased region" description="Polar residues" evidence="11">
    <location>
        <begin position="2627"/>
        <end position="2658"/>
    </location>
</feature>
<dbReference type="Pfam" id="PF23582">
    <property type="entry name" value="WHD_RGF3"/>
    <property type="match status" value="1"/>
</dbReference>
<dbReference type="SMART" id="SM00233">
    <property type="entry name" value="PH"/>
    <property type="match status" value="2"/>
</dbReference>
<feature type="domain" description="DH" evidence="14">
    <location>
        <begin position="3235"/>
        <end position="3427"/>
    </location>
</feature>
<dbReference type="SMART" id="SM00036">
    <property type="entry name" value="CNH"/>
    <property type="match status" value="2"/>
</dbReference>
<dbReference type="CDD" id="cd04435">
    <property type="entry name" value="DEP_fRom2"/>
    <property type="match status" value="1"/>
</dbReference>
<dbReference type="GO" id="GO:0016042">
    <property type="term" value="P:lipid catabolic process"/>
    <property type="evidence" value="ECO:0007669"/>
    <property type="project" value="UniProtKB-KW"/>
</dbReference>
<feature type="region of interest" description="Disordered" evidence="11">
    <location>
        <begin position="2531"/>
        <end position="2675"/>
    </location>
</feature>
<name>A0A9Q9U7Z9_FUSFU</name>
<feature type="transmembrane region" description="Helical" evidence="12">
    <location>
        <begin position="1941"/>
        <end position="1960"/>
    </location>
</feature>
<reference evidence="17" key="1">
    <citation type="submission" date="2019-05" db="EMBL/GenBank/DDBJ databases">
        <authorList>
            <person name="Piombo E."/>
        </authorList>
    </citation>
    <scope>NUCLEOTIDE SEQUENCE</scope>
    <source>
        <strain evidence="17">C2S</strain>
    </source>
</reference>
<evidence type="ECO:0000259" key="16">
    <source>
        <dbReference type="PROSITE" id="PS50219"/>
    </source>
</evidence>
<feature type="transmembrane region" description="Helical" evidence="12">
    <location>
        <begin position="2168"/>
        <end position="2188"/>
    </location>
</feature>
<dbReference type="CDD" id="cd00160">
    <property type="entry name" value="RhoGEF"/>
    <property type="match status" value="2"/>
</dbReference>
<dbReference type="Pfam" id="PF00610">
    <property type="entry name" value="DEP"/>
    <property type="match status" value="1"/>
</dbReference>
<dbReference type="InterPro" id="IPR007568">
    <property type="entry name" value="RTA1"/>
</dbReference>
<keyword evidence="3" id="KW-0597">Phosphoprotein</keyword>
<dbReference type="InterPro" id="IPR057283">
    <property type="entry name" value="RGF3_WH"/>
</dbReference>
<feature type="compositionally biased region" description="Polar residues" evidence="11">
    <location>
        <begin position="2438"/>
        <end position="2451"/>
    </location>
</feature>
<dbReference type="SUPFAM" id="SSF50729">
    <property type="entry name" value="PH domain-like"/>
    <property type="match status" value="2"/>
</dbReference>
<dbReference type="PROSITE" id="PS50186">
    <property type="entry name" value="DEP"/>
    <property type="match status" value="1"/>
</dbReference>
<dbReference type="InterPro" id="IPR036388">
    <property type="entry name" value="WH-like_DNA-bd_sf"/>
</dbReference>
<dbReference type="GO" id="GO:0035556">
    <property type="term" value="P:intracellular signal transduction"/>
    <property type="evidence" value="ECO:0007669"/>
    <property type="project" value="InterPro"/>
</dbReference>
<dbReference type="Pfam" id="PF00780">
    <property type="entry name" value="CNH"/>
    <property type="match status" value="2"/>
</dbReference>
<keyword evidence="4" id="KW-0344">Guanine-nucleotide releasing factor</keyword>
<keyword evidence="7" id="KW-0442">Lipid degradation</keyword>
<feature type="compositionally biased region" description="Polar residues" evidence="11">
    <location>
        <begin position="318"/>
        <end position="333"/>
    </location>
</feature>
<feature type="compositionally biased region" description="Low complexity" evidence="11">
    <location>
        <begin position="8"/>
        <end position="19"/>
    </location>
</feature>
<feature type="compositionally biased region" description="Basic and acidic residues" evidence="11">
    <location>
        <begin position="3019"/>
        <end position="3028"/>
    </location>
</feature>
<feature type="region of interest" description="Disordered" evidence="11">
    <location>
        <begin position="2730"/>
        <end position="2758"/>
    </location>
</feature>
<feature type="region of interest" description="Disordered" evidence="11">
    <location>
        <begin position="3006"/>
        <end position="3044"/>
    </location>
</feature>
<dbReference type="EMBL" id="CABFJX010000035">
    <property type="protein sequence ID" value="VTT59821.1"/>
    <property type="molecule type" value="Genomic_DNA"/>
</dbReference>
<evidence type="ECO:0000313" key="17">
    <source>
        <dbReference type="EMBL" id="VTT59821.1"/>
    </source>
</evidence>
<feature type="compositionally biased region" description="Polar residues" evidence="11">
    <location>
        <begin position="2498"/>
        <end position="2507"/>
    </location>
</feature>
<feature type="region of interest" description="Disordered" evidence="11">
    <location>
        <begin position="2843"/>
        <end position="2872"/>
    </location>
</feature>
<feature type="compositionally biased region" description="Polar residues" evidence="11">
    <location>
        <begin position="3545"/>
        <end position="3561"/>
    </location>
</feature>
<dbReference type="GO" id="GO:0005085">
    <property type="term" value="F:guanyl-nucleotide exchange factor activity"/>
    <property type="evidence" value="ECO:0007669"/>
    <property type="project" value="UniProtKB-KW"/>
</dbReference>
<dbReference type="Pfam" id="PF00561">
    <property type="entry name" value="Abhydrolase_1"/>
    <property type="match status" value="1"/>
</dbReference>
<evidence type="ECO:0000256" key="6">
    <source>
        <dbReference type="ARBA" id="ARBA00022801"/>
    </source>
</evidence>
<proteinExistence type="predicted"/>
<dbReference type="InterPro" id="IPR000073">
    <property type="entry name" value="AB_hydrolase_1"/>
</dbReference>
<feature type="compositionally biased region" description="Polar residues" evidence="11">
    <location>
        <begin position="2604"/>
        <end position="2617"/>
    </location>
</feature>
<feature type="region of interest" description="Disordered" evidence="11">
    <location>
        <begin position="1"/>
        <end position="239"/>
    </location>
</feature>
<feature type="transmembrane region" description="Helical" evidence="12">
    <location>
        <begin position="1967"/>
        <end position="1986"/>
    </location>
</feature>
<dbReference type="GO" id="GO:0016020">
    <property type="term" value="C:membrane"/>
    <property type="evidence" value="ECO:0007669"/>
    <property type="project" value="UniProtKB-SubCell"/>
</dbReference>
<keyword evidence="5 12" id="KW-0812">Transmembrane</keyword>
<feature type="compositionally biased region" description="Polar residues" evidence="11">
    <location>
        <begin position="99"/>
        <end position="117"/>
    </location>
</feature>
<evidence type="ECO:0000256" key="10">
    <source>
        <dbReference type="ARBA" id="ARBA00023136"/>
    </source>
</evidence>
<feature type="compositionally biased region" description="Low complexity" evidence="11">
    <location>
        <begin position="118"/>
        <end position="133"/>
    </location>
</feature>
<dbReference type="Gene3D" id="1.10.10.10">
    <property type="entry name" value="Winged helix-like DNA-binding domain superfamily/Winged helix DNA-binding domain"/>
    <property type="match status" value="1"/>
</dbReference>
<dbReference type="Gene3D" id="2.30.29.30">
    <property type="entry name" value="Pleckstrin-homology domain (PH domain)/Phosphotyrosine-binding domain (PTB)"/>
    <property type="match status" value="2"/>
</dbReference>
<protein>
    <submittedName>
        <fullName evidence="17">Uncharacterized protein</fullName>
    </submittedName>
</protein>
<dbReference type="InterPro" id="IPR011993">
    <property type="entry name" value="PH-like_dom_sf"/>
</dbReference>
<feature type="domain" description="PH" evidence="13">
    <location>
        <begin position="674"/>
        <end position="891"/>
    </location>
</feature>
<dbReference type="SMART" id="SM00049">
    <property type="entry name" value="DEP"/>
    <property type="match status" value="1"/>
</dbReference>
<keyword evidence="9" id="KW-0443">Lipid metabolism</keyword>
<feature type="region of interest" description="Disordered" evidence="11">
    <location>
        <begin position="1723"/>
        <end position="1808"/>
    </location>
</feature>
<dbReference type="InterPro" id="IPR041675">
    <property type="entry name" value="PH_5"/>
</dbReference>
<dbReference type="SUPFAM" id="SSF46785">
    <property type="entry name" value="Winged helix' DNA-binding domain"/>
    <property type="match status" value="1"/>
</dbReference>
<sequence>MSNYGYDPRGAPQRPPQRGYGDDNNYGQRDAAFSNIFGAAPPPGRSQTMTSSSSMPQNMMDPGRTQTMSSMSSGMQRQPPPRAPPGHYGDPAAGRTRTMDSNSMMGNGYYPSQRSASGGQMPPHYMQQQQQYHQPRRPYPGPGGPPPPRMEQRGPPPPQAPGARTPAQRFYQGGPAPAMNNDPYRSQSLASAPRQPMYHPPPSAYQQAPANHLRQAPYAQQNSARTTAQGRVVPERHEDRTMSLTGNYQPQSMDAHQTMSGRVIPNRRAPTELPATNGYPNSMPHAPGAQTRTSSMVSSNGAGDHGRTMSMASTVAPTITPSESDASTLVQRPTRSKSIESERPPTATKIRPPLVYPALLSRVGECFRRKIIVGDRTKNELTYKNAFSGSEAVDVLSYIIRTTDRNLALLLGRALDAQKFFHDVTYEHRLRDSQSEMYQFRETLMDEPEDKPAVNGVFVLLSECYSPTCTRDQLCYSIACPRRLEQVSRLNLKINPGLRKEDAVNAVDDEADQTDEQKLWINSVPKEVAEKVDEREKKRQEVISEICYTERDFVKDLEYLRDFWILPLRSKASPVPVQRREKVVKTIFSNIIDHPSIHTVSSRFASGLTTRQQKEPIVHNIGDIFLEYVPQFEPFILYGSKQLEGKFEFENERSVNPYFGKFVDEIERRKESRKLELNGYLTKPTTRLARYPLLLENVLKYTEDGNPDKEDIPKVLVMIRDILGRVNAESGKAENRFNLRRLHEQLRFRPNERVDLRLTEEGREMVFKCQFKKSPTDPAEITAFLFDHAVLLVRIKQTGKTEEIKAYRRPIPLELLAIREMDEVIPKDGNMKRTSSSLIPSIRNNANDPARKEGWPITFRHLGKAGYELTLYASNQAARQKWLEFIHTAQERLRSRADFFNTTVISSKFFAGTNRVNCVTPFDGGRKLLYGTDNGVYLSDRKVKDQVPRRVLETASVTQIDILEEYQLLLVLSNKTLQSYPVSALNPDEPALSRRPKKIQNHCSFFKTGICLGRHLVCCVKSSALSTTIKVFEPNDAMTKAKKQKGIGKFMSGGHDELKPFKEFYIPTESSSVHFLKSKLCVACARGFEVVSLETLETQSLLDQADTSLDFVARKEGVRPIHIERLNGEFLLNYSEFSFFVNRNGWRARPEWRIDWEGTPQSFALSYPWILAFEPNFIELRNMENGAVHIVPRKNIRMLHSSTHEILFAHEDDKGDDVVEAIDFWKSNRKSELLGLYRDNPQTKIVAMAIPFIGRLRPHEYLALVGSFILVGLEAIIRVLTLALPPFLVTLFYRASRRLFNRFSAPARRRAESKRKTISTKVRDAPDFVELCRIWGYEAEEHIVQTKDGYLLGLHRLQWRKGEEGQKVNYGPTSLKKKVIYMHHGLLMNSEVWVALTDEQRCLPFELVERGYDVWFGNNRGNKYSKKSINQSPTSNAFWDFSIDEFAFHDIPDSISYILDTTQQESLSYIGFSQGTAQAFASLAIHPKLNNQINVFIALAPAMAPAGLSSGIVDALVTASPSVLFLLFGRRSILSSATMWETILYPPIFSKLIDMGLSFLFNWQTLNISASQKLAAYPHLYSFTSTKSVVHWFQIIRNKSFQMYDDDVHQPISVTSSSKYSKVAKYPTRNIKTPIVLVYGGSDSLVDIKVMLKELPPQTVATEIPHYEHLDFLWARDVDTQVFQHVFDALDSFTDAEHTKEEYDRYYVSRQESLLGSGYAFGHAHHGSESESSTLTPSLEGANGVQLTPQPQPHRAREQASGIPSPKNTTRHRVKYSGEIPAGDRPATPELFKSAAGRDSPESGLDSPVAARVKAGVKRSGSVGSNISLDMREGRGISVGASKAAGGIVTKSGASGTNVEETIYIYISGYPSFRSFPLNTGHNYSYLTCFRFLIMQPTSPVSLNGTQAPDMPFFCLQNPEAGSCVDDTGYYLYRIDLAPNAAFLAMFTVSLIGFIVTWVFTRRGTAFNVAMILGLLCEIIGYSGRIASWYNRFDMNAFLTQICCLTMGPAFMAASIYLCLRRIVSAFGPENSRLPPEYYTRLFIPCDVVSLVLQALGGGMASVASQQYKSADLGTNIMIAGLAFQVATILAFIACSIDFAIRAIRRQRVLGEAAFDQRPEIVKVRNSRRFKAFLCALSLSAICILWRSAFRVAELSEGWKGPLMGHQYMFVGFEGILIVVAVAVLNIFHPALCMKELLEMDGGGLKGIWGFRKRKNNAMTSEECKPGCSLSIGPPYPFSCGSIVNNRTRCDPSYGVNRILDCNWERVFRGKPIVYADDYTPRSWILSAKIGAIVESPNCPGTTMKPDEDRPASVITLACCRHPRPLNATRPRPSTLAVLYESPAAMSFRGDDQRRYGHVPPVQYPVAGRGQEYQQQQQQQQQQQPHSSYDDIGRRASFNGGDDAAYIQPPTNRSPAFGGSGEDELFMNNNGAARPGYGSTNNALSGYQHQYQDVPPTPTYSYNPQSFAQTSGFSRSTSTNALPYRNQPQPQPQPPSRYASNASSYTPQAYDPSAYASTNVPQRQASYQGYNTYGQSYGSQTSPGFNHSTGSYPQSVASPALSSGFEQPLRSPSLNASPGAAQTSAYDQSYSQYPGQLSNGGGSFSSASQPPYPTATQMPVGPYYSPNEHNSLYNRGSRSNSQASPMGSPANPGSTSPGLQRHPTNAPLPSRPIDDELTWSAGHERITSDNLMQELELELGGSGQGYRPLPEPENGHYDDDLHGQRLQRFDSGATTIPNNASRTTSTRTGQTAYEPEEDDDAYGEAGLMAMRQAELDEQRFSTGFGYTDMPAMPEPSPEPAPINSLSTKALHTHPEEQGHSSDSDFAGVDLGMLGGGFGGTLTYGGDVGSPPASSGQDTGRPLPTPGYFNRAYDQGESVPAFKTAEIDYGGTGGLQPPTQHRLSFDEEDERVSLRSRQSGTESPSKDELQDLFYHPGLSNRPLPAIPGPGSDSSSMLSVQTNNRQQYQHAYSRSTDSRFGAPDNPEAYYTGNQAYNLQPERSISLAGHSHTPQVQTPARSRTDAAEERRKLARHGHQQVPSNQSFPEYETPAGSIAAFDGITLPSGRKKKFIPSKLNASDFRRCAEPWALSGLENWIREMGEGEMDLRTKTIEEALINLFTGKIPMMNVADAEVLSTHVVSLMLERGVLVPDEEWVKFGNGRISGVLWQLTGSGCYAPKVHDEEIGGRCYSHHCTRTIKKVDLEELAQDSQPADEWHVFYGLTKADWESKPKKEVERQNILHEIVTGEENYIKQLDIFRRYYRDQLRAMQPPVLKPEKRDKFLHTVFGKLDQVQAINKDHLLSQLKYRQQEQGPWIIGFSDLFREWIRKAKSVYIEYASAYPNAVYQVRREADRNILFKRFLDDMQKQKVSSKQDWTHYLIAPIQRLQRYSLLLDSVERKMPTDSEEKTNLAKAIAEIRQVTLESDLKVEEQNKRVEMMELNRMLVLRPGFHSVLNLDHLGRELIFQGDLQRMGSKGVRWVDTHALLFDHYMILAKTVTPKEGKDKKYDVSKEPIPMPLLFPESINDEPVQKQKGITAPLGRTTAAAASSTQLNKVSSNTSRPGLEHAATNSSMASGTPTGSNDTEGKILYPFKVKHLGHEVYTLYASSAKDRADWCNMIIETKTRHAKALFSQNAEPFRLRVLADAAFHYDTASMYARFSSVAVKGTPLDRAIHELESVLGPAQGVAPVCRAQVNCATSFTAFGKSVIAIGTDYGVYISEPSNPRGWQRTVQATRVTQIAVLEEFSVCVLIADKNLISYPLDVIAPVSDFSAPVNDSPRRAPQRLAKDVTYFATAKMKDRMLLFYKRKEGLHTSFKVLEPIFQKSTEKKSRLFGGRKAGGGGCAETFRDFDEFFFPTECYSLSLFQTYIAVATAKGVEMLTLDKKQPMSIPDLKAPAIANIASRIRDQKPLGMFRLNENEFIVTYEDCAVYVDKHGDVSRTLIMEYTGKQKKARGATMYGQYLLLFNEDYVEVRNAENGRLRQIIAGRDVRVLDLGVRGPTGRSTLNPQSHSNGYMQSTSAGSEGSKGTVKIAMAHPELPGRQIVLEMLLNDGHTEK</sequence>
<feature type="region of interest" description="Disordered" evidence="11">
    <location>
        <begin position="3541"/>
        <end position="3582"/>
    </location>
</feature>
<dbReference type="Pfam" id="PF00621">
    <property type="entry name" value="RhoGEF"/>
    <property type="match status" value="2"/>
</dbReference>
<feature type="compositionally biased region" description="Polar residues" evidence="11">
    <location>
        <begin position="3009"/>
        <end position="3018"/>
    </location>
</feature>
<comment type="subcellular location">
    <subcellularLocation>
        <location evidence="1">Membrane</location>
        <topology evidence="1">Multi-pass membrane protein</topology>
    </subcellularLocation>
    <subcellularLocation>
        <location evidence="2">Membrane</location>
        <topology evidence="2">Single-pass membrane protein</topology>
    </subcellularLocation>
</comment>
<evidence type="ECO:0000256" key="5">
    <source>
        <dbReference type="ARBA" id="ARBA00022692"/>
    </source>
</evidence>
<feature type="compositionally biased region" description="Polar residues" evidence="11">
    <location>
        <begin position="2459"/>
        <end position="2481"/>
    </location>
</feature>
<evidence type="ECO:0000256" key="12">
    <source>
        <dbReference type="SAM" id="Phobius"/>
    </source>
</evidence>
<feature type="region of interest" description="Disordered" evidence="11">
    <location>
        <begin position="318"/>
        <end position="350"/>
    </location>
</feature>
<feature type="compositionally biased region" description="Low complexity" evidence="11">
    <location>
        <begin position="46"/>
        <end position="77"/>
    </location>
</feature>
<dbReference type="SMART" id="SM00325">
    <property type="entry name" value="RhoGEF"/>
    <property type="match status" value="2"/>
</dbReference>
<evidence type="ECO:0000259" key="14">
    <source>
        <dbReference type="PROSITE" id="PS50010"/>
    </source>
</evidence>
<feature type="domain" description="DEP" evidence="15">
    <location>
        <begin position="367"/>
        <end position="442"/>
    </location>
</feature>
<dbReference type="InterPro" id="IPR035899">
    <property type="entry name" value="DBL_dom_sf"/>
</dbReference>
<organism evidence="17 18">
    <name type="scientific">Fusarium fujikuroi</name>
    <name type="common">Bakanae and foot rot disease fungus</name>
    <name type="synonym">Gibberella fujikuroi</name>
    <dbReference type="NCBI Taxonomy" id="5127"/>
    <lineage>
        <taxon>Eukaryota</taxon>
        <taxon>Fungi</taxon>
        <taxon>Dikarya</taxon>
        <taxon>Ascomycota</taxon>
        <taxon>Pezizomycotina</taxon>
        <taxon>Sordariomycetes</taxon>
        <taxon>Hypocreomycetidae</taxon>
        <taxon>Hypocreales</taxon>
        <taxon>Nectriaceae</taxon>
        <taxon>Fusarium</taxon>
        <taxon>Fusarium fujikuroi species complex</taxon>
    </lineage>
</organism>
<dbReference type="Pfam" id="PF15405">
    <property type="entry name" value="PH_5"/>
    <property type="match status" value="2"/>
</dbReference>
<dbReference type="SUPFAM" id="SSF48065">
    <property type="entry name" value="DBL homology domain (DH-domain)"/>
    <property type="match status" value="2"/>
</dbReference>
<evidence type="ECO:0000256" key="11">
    <source>
        <dbReference type="SAM" id="MobiDB-lite"/>
    </source>
</evidence>
<dbReference type="PROSITE" id="PS50003">
    <property type="entry name" value="PH_DOMAIN"/>
    <property type="match status" value="1"/>
</dbReference>
<feature type="compositionally biased region" description="Polar residues" evidence="11">
    <location>
        <begin position="218"/>
        <end position="229"/>
    </location>
</feature>
<feature type="compositionally biased region" description="Polar residues" evidence="11">
    <location>
        <begin position="2732"/>
        <end position="2751"/>
    </location>
</feature>
<feature type="compositionally biased region" description="Low complexity" evidence="11">
    <location>
        <begin position="1730"/>
        <end position="1740"/>
    </location>
</feature>
<dbReference type="Gene3D" id="3.40.50.1820">
    <property type="entry name" value="alpha/beta hydrolase"/>
    <property type="match status" value="1"/>
</dbReference>
<dbReference type="PANTHER" id="PTHR46572">
    <property type="entry name" value="RHO1 GDP-GTP EXCHANGE PROTEIN 1-RELATED"/>
    <property type="match status" value="1"/>
</dbReference>
<dbReference type="InterPro" id="IPR029058">
    <property type="entry name" value="AB_hydrolase_fold"/>
</dbReference>
<feature type="transmembrane region" description="Helical" evidence="12">
    <location>
        <begin position="2077"/>
        <end position="2101"/>
    </location>
</feature>
<feature type="domain" description="CNH" evidence="16">
    <location>
        <begin position="3691"/>
        <end position="4000"/>
    </location>
</feature>